<organism evidence="1 2">
    <name type="scientific">Klebsiella michiganensis</name>
    <dbReference type="NCBI Taxonomy" id="1134687"/>
    <lineage>
        <taxon>Bacteria</taxon>
        <taxon>Pseudomonadati</taxon>
        <taxon>Pseudomonadota</taxon>
        <taxon>Gammaproteobacteria</taxon>
        <taxon>Enterobacterales</taxon>
        <taxon>Enterobacteriaceae</taxon>
        <taxon>Klebsiella/Raoultella group</taxon>
        <taxon>Klebsiella</taxon>
    </lineage>
</organism>
<dbReference type="EMBL" id="PIET01001197">
    <property type="protein sequence ID" value="PLM51933.1"/>
    <property type="molecule type" value="Genomic_DNA"/>
</dbReference>
<dbReference type="AlphaFoldDB" id="A0A2J4YMA1"/>
<feature type="non-terminal residue" evidence="1">
    <location>
        <position position="263"/>
    </location>
</feature>
<evidence type="ECO:0000313" key="1">
    <source>
        <dbReference type="EMBL" id="PLM51933.1"/>
    </source>
</evidence>
<sequence>MSVPNQTPYNIYTANGLTTVFAYEFYLISASDIQVTINGNEVTSGYTVSGVGNTNGGEVTFITAPSNGATVIFERVTPTYRLTDYQDNGDLLADTVNKDFDRLWMAIQRAFIYLGVALTRPLFGGGPFNANGYRIANLADPVNDQDAATKKFVVENGKTNLARTLRAPETSIPALPTIQNRKNKILAFNNEGDPICVLPESGSASDVLIDLASSEIPGGGLVMLGQKVTVQQAMDYLLNKGNAVRLSTYCLLSATENSAFAAA</sequence>
<comment type="caution">
    <text evidence="1">The sequence shown here is derived from an EMBL/GenBank/DDBJ whole genome shotgun (WGS) entry which is preliminary data.</text>
</comment>
<gene>
    <name evidence="1" type="ORF">CWM85_27810</name>
</gene>
<evidence type="ECO:0000313" key="2">
    <source>
        <dbReference type="Proteomes" id="UP000234661"/>
    </source>
</evidence>
<reference evidence="1 2" key="1">
    <citation type="submission" date="2017-11" db="EMBL/GenBank/DDBJ databases">
        <authorList>
            <person name="Han C.G."/>
        </authorList>
    </citation>
    <scope>NUCLEOTIDE SEQUENCE [LARGE SCALE GENOMIC DNA]</scope>
    <source>
        <strain evidence="1 2">A2</strain>
    </source>
</reference>
<accession>A0A2J4YMA1</accession>
<reference evidence="1 2" key="2">
    <citation type="submission" date="2018-01" db="EMBL/GenBank/DDBJ databases">
        <title>Genomic study of Klebsiella pneumoniae.</title>
        <authorList>
            <person name="Yang Y."/>
            <person name="Bicalho R."/>
        </authorList>
    </citation>
    <scope>NUCLEOTIDE SEQUENCE [LARGE SCALE GENOMIC DNA]</scope>
    <source>
        <strain evidence="1 2">A2</strain>
    </source>
</reference>
<evidence type="ECO:0008006" key="3">
    <source>
        <dbReference type="Google" id="ProtNLM"/>
    </source>
</evidence>
<proteinExistence type="predicted"/>
<dbReference type="Proteomes" id="UP000234661">
    <property type="component" value="Unassembled WGS sequence"/>
</dbReference>
<name>A0A2J4YMA1_9ENTR</name>
<protein>
    <recommendedName>
        <fullName evidence="3">Phage T7 tail fibre protein</fullName>
    </recommendedName>
</protein>